<dbReference type="GO" id="GO:0050660">
    <property type="term" value="F:flavin adenine dinucleotide binding"/>
    <property type="evidence" value="ECO:0007669"/>
    <property type="project" value="InterPro"/>
</dbReference>
<dbReference type="GO" id="GO:0050661">
    <property type="term" value="F:NADP binding"/>
    <property type="evidence" value="ECO:0007669"/>
    <property type="project" value="InterPro"/>
</dbReference>
<keyword evidence="6" id="KW-1185">Reference proteome</keyword>
<keyword evidence="3" id="KW-0274">FAD</keyword>
<name>A0A162N3Z3_CORDF</name>
<dbReference type="Gene3D" id="3.50.50.60">
    <property type="entry name" value="FAD/NAD(P)-binding domain"/>
    <property type="match status" value="2"/>
</dbReference>
<dbReference type="OrthoDB" id="74360at2759"/>
<protein>
    <submittedName>
        <fullName evidence="5">Flavin monooxygenase-like protein</fullName>
    </submittedName>
</protein>
<evidence type="ECO:0000256" key="3">
    <source>
        <dbReference type="ARBA" id="ARBA00022827"/>
    </source>
</evidence>
<dbReference type="PANTHER" id="PTHR42877:SF10">
    <property type="entry name" value="L-ORNITHINE N(5)-OXYGENASE"/>
    <property type="match status" value="1"/>
</dbReference>
<dbReference type="InterPro" id="IPR036188">
    <property type="entry name" value="FAD/NAD-bd_sf"/>
</dbReference>
<dbReference type="SUPFAM" id="SSF51905">
    <property type="entry name" value="FAD/NAD(P)-binding domain"/>
    <property type="match status" value="1"/>
</dbReference>
<comment type="similarity">
    <text evidence="1">Belongs to the FAD-binding monooxygenase family.</text>
</comment>
<dbReference type="InterPro" id="IPR020946">
    <property type="entry name" value="Flavin_mOase-like"/>
</dbReference>
<keyword evidence="5" id="KW-0503">Monooxygenase</keyword>
<organism evidence="5 6">
    <name type="scientific">Akanthomyces lecanii RCEF 1005</name>
    <dbReference type="NCBI Taxonomy" id="1081108"/>
    <lineage>
        <taxon>Eukaryota</taxon>
        <taxon>Fungi</taxon>
        <taxon>Dikarya</taxon>
        <taxon>Ascomycota</taxon>
        <taxon>Pezizomycotina</taxon>
        <taxon>Sordariomycetes</taxon>
        <taxon>Hypocreomycetidae</taxon>
        <taxon>Hypocreales</taxon>
        <taxon>Cordycipitaceae</taxon>
        <taxon>Akanthomyces</taxon>
        <taxon>Cordyceps confragosa</taxon>
    </lineage>
</organism>
<evidence type="ECO:0000256" key="2">
    <source>
        <dbReference type="ARBA" id="ARBA00022630"/>
    </source>
</evidence>
<reference evidence="5 6" key="1">
    <citation type="journal article" date="2016" name="Genome Biol. Evol.">
        <title>Divergent and convergent evolution of fungal pathogenicity.</title>
        <authorList>
            <person name="Shang Y."/>
            <person name="Xiao G."/>
            <person name="Zheng P."/>
            <person name="Cen K."/>
            <person name="Zhan S."/>
            <person name="Wang C."/>
        </authorList>
    </citation>
    <scope>NUCLEOTIDE SEQUENCE [LARGE SCALE GENOMIC DNA]</scope>
    <source>
        <strain evidence="5 6">RCEF 1005</strain>
    </source>
</reference>
<dbReference type="GO" id="GO:0004499">
    <property type="term" value="F:N,N-dimethylaniline monooxygenase activity"/>
    <property type="evidence" value="ECO:0007669"/>
    <property type="project" value="InterPro"/>
</dbReference>
<dbReference type="Proteomes" id="UP000076881">
    <property type="component" value="Unassembled WGS sequence"/>
</dbReference>
<dbReference type="InterPro" id="IPR051209">
    <property type="entry name" value="FAD-bind_Monooxygenase_sf"/>
</dbReference>
<accession>A0A162N3Z3</accession>
<sequence length="571" mass="64354">MAAEKNTITYSQFACIGTGFSGIGLGATLKRWYNISDVVLFERESKLGGTWLINQYPGCACDIPAPLYSFSFEPNGEWNALFNVQTDILGYLANVAEKYDLVSKMRFNSTVERCEWNEARARWRMDVRDNKTGTVFYHECKFLFSGVGQLIQPRIPDFPGIDTFRGDMFHAARWNHDVSVKDKNVVVVGNGCTANQIVPAIVRDTKSLTQIVRSKHWIVKPPLMPNVRLMSFLFRKIPGLLKLMRLAIWLALENSWRAFYATSYAAALRKGAEDTTRAYMKELAPAKYHDMLIPDFPIGCKRRIFNPGYLESLNEENLTLTDNAILEIVPEGVRTKDGVIEADVIALATGYITNSFLPRVQVVGKNGESAEEHWKKTNGAGAYNTVLLSGFPNFFMILGPNSVTGHTSTVFAIENAINYSLRILKPVLDGEATSIDCSQEAEDRWDQKIQDGLQKTVWKDGNCDNWYSRNAQGKQARNASTYPFTQGHFWYKCVFPDYEDLAYTPALDRRAKKLGRYLKIAALALALFASVKAARAVREDGLKNVVQGYAIQAFIKFHMLRMRVRQAIGAK</sequence>
<dbReference type="AlphaFoldDB" id="A0A162N3Z3"/>
<dbReference type="EMBL" id="AZHF01000005">
    <property type="protein sequence ID" value="OAA75179.1"/>
    <property type="molecule type" value="Genomic_DNA"/>
</dbReference>
<dbReference type="PANTHER" id="PTHR42877">
    <property type="entry name" value="L-ORNITHINE N(5)-MONOOXYGENASE-RELATED"/>
    <property type="match status" value="1"/>
</dbReference>
<evidence type="ECO:0000313" key="5">
    <source>
        <dbReference type="EMBL" id="OAA75179.1"/>
    </source>
</evidence>
<evidence type="ECO:0000256" key="1">
    <source>
        <dbReference type="ARBA" id="ARBA00010139"/>
    </source>
</evidence>
<dbReference type="Pfam" id="PF00743">
    <property type="entry name" value="FMO-like"/>
    <property type="match status" value="1"/>
</dbReference>
<keyword evidence="4" id="KW-0560">Oxidoreductase</keyword>
<gene>
    <name evidence="5" type="ORF">LEL_07167</name>
</gene>
<evidence type="ECO:0000313" key="6">
    <source>
        <dbReference type="Proteomes" id="UP000076881"/>
    </source>
</evidence>
<proteinExistence type="inferred from homology"/>
<keyword evidence="2" id="KW-0285">Flavoprotein</keyword>
<comment type="caution">
    <text evidence="5">The sequence shown here is derived from an EMBL/GenBank/DDBJ whole genome shotgun (WGS) entry which is preliminary data.</text>
</comment>
<evidence type="ECO:0000256" key="4">
    <source>
        <dbReference type="ARBA" id="ARBA00023002"/>
    </source>
</evidence>